<organism evidence="1 2">
    <name type="scientific">Copranaerobaculum intestinale</name>
    <dbReference type="NCBI Taxonomy" id="2692629"/>
    <lineage>
        <taxon>Bacteria</taxon>
        <taxon>Bacillati</taxon>
        <taxon>Bacillota</taxon>
        <taxon>Erysipelotrichia</taxon>
        <taxon>Erysipelotrichales</taxon>
        <taxon>Erysipelotrichaceae</taxon>
        <taxon>Copranaerobaculum</taxon>
    </lineage>
</organism>
<sequence length="106" mass="12151">MPLTVDTGPRIYLEIDNHSDTEMHAHFTWSTMDMEQFLIKNESSDTVILKNGKETFTFDHNCNHIMLSILQADLEVFQAKLESYTVSRTYTISGANGVYECTSHEN</sequence>
<evidence type="ECO:0000313" key="2">
    <source>
        <dbReference type="Proteomes" id="UP000434036"/>
    </source>
</evidence>
<dbReference type="EMBL" id="WUUQ01000001">
    <property type="protein sequence ID" value="MXQ72464.1"/>
    <property type="molecule type" value="Genomic_DNA"/>
</dbReference>
<dbReference type="AlphaFoldDB" id="A0A6N8U570"/>
<gene>
    <name evidence="1" type="ORF">GSF08_00720</name>
</gene>
<protein>
    <submittedName>
        <fullName evidence="1">Uncharacterized protein</fullName>
    </submittedName>
</protein>
<proteinExistence type="predicted"/>
<dbReference type="Proteomes" id="UP000434036">
    <property type="component" value="Unassembled WGS sequence"/>
</dbReference>
<dbReference type="RefSeq" id="WP_160623961.1">
    <property type="nucleotide sequence ID" value="NZ_WUUQ01000001.1"/>
</dbReference>
<reference evidence="1 2" key="1">
    <citation type="submission" date="2019-12" db="EMBL/GenBank/DDBJ databases">
        <authorList>
            <person name="Yang R."/>
        </authorList>
    </citation>
    <scope>NUCLEOTIDE SEQUENCE [LARGE SCALE GENOMIC DNA]</scope>
    <source>
        <strain evidence="1 2">DONG20-135</strain>
    </source>
</reference>
<comment type="caution">
    <text evidence="1">The sequence shown here is derived from an EMBL/GenBank/DDBJ whole genome shotgun (WGS) entry which is preliminary data.</text>
</comment>
<evidence type="ECO:0000313" key="1">
    <source>
        <dbReference type="EMBL" id="MXQ72464.1"/>
    </source>
</evidence>
<keyword evidence="2" id="KW-1185">Reference proteome</keyword>
<name>A0A6N8U570_9FIRM</name>
<accession>A0A6N8U570</accession>
<reference evidence="1 2" key="2">
    <citation type="submission" date="2020-01" db="EMBL/GenBank/DDBJ databases">
        <title>Clostridiaceae sp. nov. isolated from the gut of human by culturomics.</title>
        <authorList>
            <person name="Chang Y."/>
        </authorList>
    </citation>
    <scope>NUCLEOTIDE SEQUENCE [LARGE SCALE GENOMIC DNA]</scope>
    <source>
        <strain evidence="1 2">DONG20-135</strain>
    </source>
</reference>